<feature type="transmembrane region" description="Helical" evidence="7">
    <location>
        <begin position="134"/>
        <end position="156"/>
    </location>
</feature>
<dbReference type="InterPro" id="IPR050495">
    <property type="entry name" value="ATG22/LtaA_families"/>
</dbReference>
<dbReference type="KEGG" id="raj:RA11412_2743"/>
<evidence type="ECO:0000256" key="2">
    <source>
        <dbReference type="ARBA" id="ARBA00022448"/>
    </source>
</evidence>
<organism evidence="9 10">
    <name type="scientific">Rothia aeria</name>
    <dbReference type="NCBI Taxonomy" id="172042"/>
    <lineage>
        <taxon>Bacteria</taxon>
        <taxon>Bacillati</taxon>
        <taxon>Actinomycetota</taxon>
        <taxon>Actinomycetes</taxon>
        <taxon>Micrococcales</taxon>
        <taxon>Micrococcaceae</taxon>
        <taxon>Rothia</taxon>
    </lineage>
</organism>
<feature type="transmembrane region" description="Helical" evidence="7">
    <location>
        <begin position="94"/>
        <end position="113"/>
    </location>
</feature>
<sequence>MLWDVGSSSFDTIMTTFIFTVYLTSAYFGSKEGTSAALSLGLTIAGFFIALLAPVTGQRADKTGKGIFWLGVNTLSLVTLTALCFFVAPSPAYLWLGVSLVSAASVFSEFAFVNYNAVLPRVSTPNNIGKISGLGWSAGYLGGVLALGVVLWGFVLEPNGLRLSTDDAFNIRAVALFSAFWCLVFCLPLLVRMRRRERFLPEVLPVRELKFLERGFTRLSPARQGGLFASYRELWRTIVRLQKSAPQTLYFLLASAVFRDGLTGIFTFGGILAAGTFGFTTSDVIIFGIAGNAVAAIGAVLGGYLDDYLGPKKIIVFSLVGILLAATPLLLFPYPGTFWVCALVLCLFVGPAQSASRTFLARIADPGTEGELFGLYSTTGRATSFLAPMLFGVFVVIFNAQVWGILGIMIVILAGLLMLLPLESPEALRQRKARRLEKKQVKRERKEHKAAHRR</sequence>
<dbReference type="Gene3D" id="1.20.1250.20">
    <property type="entry name" value="MFS general substrate transporter like domains"/>
    <property type="match status" value="2"/>
</dbReference>
<feature type="domain" description="Major facilitator superfamily (MFS) profile" evidence="8">
    <location>
        <begin position="248"/>
        <end position="454"/>
    </location>
</feature>
<evidence type="ECO:0000313" key="9">
    <source>
        <dbReference type="EMBL" id="BAV89042.1"/>
    </source>
</evidence>
<keyword evidence="3 7" id="KW-0812">Transmembrane</keyword>
<evidence type="ECO:0000259" key="8">
    <source>
        <dbReference type="PROSITE" id="PS50850"/>
    </source>
</evidence>
<evidence type="ECO:0000256" key="5">
    <source>
        <dbReference type="ARBA" id="ARBA00023136"/>
    </source>
</evidence>
<feature type="transmembrane region" description="Helical" evidence="7">
    <location>
        <begin position="67"/>
        <end position="88"/>
    </location>
</feature>
<comment type="subcellular location">
    <subcellularLocation>
        <location evidence="1">Cell membrane</location>
        <topology evidence="1">Multi-pass membrane protein</topology>
    </subcellularLocation>
</comment>
<reference evidence="9 10" key="1">
    <citation type="submission" date="2016-10" db="EMBL/GenBank/DDBJ databases">
        <title>Genome sequence of Rothia aeria strain JCM11412.</title>
        <authorList>
            <person name="Nambu T."/>
        </authorList>
    </citation>
    <scope>NUCLEOTIDE SEQUENCE [LARGE SCALE GENOMIC DNA]</scope>
    <source>
        <strain evidence="9 10">JCM 11412</strain>
    </source>
</reference>
<keyword evidence="2" id="KW-0813">Transport</keyword>
<evidence type="ECO:0000256" key="7">
    <source>
        <dbReference type="SAM" id="Phobius"/>
    </source>
</evidence>
<feature type="transmembrane region" description="Helical" evidence="7">
    <location>
        <begin position="403"/>
        <end position="422"/>
    </location>
</feature>
<evidence type="ECO:0000256" key="3">
    <source>
        <dbReference type="ARBA" id="ARBA00022692"/>
    </source>
</evidence>
<dbReference type="AlphaFoldDB" id="A0A2Z5R323"/>
<dbReference type="PANTHER" id="PTHR23519">
    <property type="entry name" value="AUTOPHAGY-RELATED PROTEIN 22"/>
    <property type="match status" value="1"/>
</dbReference>
<dbReference type="PROSITE" id="PS50850">
    <property type="entry name" value="MFS"/>
    <property type="match status" value="1"/>
</dbReference>
<keyword evidence="4 7" id="KW-1133">Transmembrane helix</keyword>
<protein>
    <recommendedName>
        <fullName evidence="8">Major facilitator superfamily (MFS) profile domain-containing protein</fullName>
    </recommendedName>
</protein>
<evidence type="ECO:0000313" key="10">
    <source>
        <dbReference type="Proteomes" id="UP000250241"/>
    </source>
</evidence>
<dbReference type="Proteomes" id="UP000250241">
    <property type="component" value="Chromosome"/>
</dbReference>
<feature type="transmembrane region" description="Helical" evidence="7">
    <location>
        <begin position="12"/>
        <end position="30"/>
    </location>
</feature>
<dbReference type="InterPro" id="IPR020846">
    <property type="entry name" value="MFS_dom"/>
</dbReference>
<dbReference type="InterPro" id="IPR036259">
    <property type="entry name" value="MFS_trans_sf"/>
</dbReference>
<dbReference type="InterPro" id="IPR024671">
    <property type="entry name" value="Atg22-like"/>
</dbReference>
<proteinExistence type="predicted"/>
<feature type="transmembrane region" description="Helical" evidence="7">
    <location>
        <begin position="168"/>
        <end position="191"/>
    </location>
</feature>
<feature type="transmembrane region" description="Helical" evidence="7">
    <location>
        <begin position="36"/>
        <end position="55"/>
    </location>
</feature>
<dbReference type="SUPFAM" id="SSF103473">
    <property type="entry name" value="MFS general substrate transporter"/>
    <property type="match status" value="1"/>
</dbReference>
<name>A0A2Z5R323_9MICC</name>
<feature type="transmembrane region" description="Helical" evidence="7">
    <location>
        <begin position="372"/>
        <end position="397"/>
    </location>
</feature>
<dbReference type="GO" id="GO:0022857">
    <property type="term" value="F:transmembrane transporter activity"/>
    <property type="evidence" value="ECO:0007669"/>
    <property type="project" value="InterPro"/>
</dbReference>
<feature type="transmembrane region" description="Helical" evidence="7">
    <location>
        <begin position="314"/>
        <end position="331"/>
    </location>
</feature>
<gene>
    <name evidence="9" type="ORF">RA11412_2743</name>
</gene>
<dbReference type="GO" id="GO:0005886">
    <property type="term" value="C:plasma membrane"/>
    <property type="evidence" value="ECO:0007669"/>
    <property type="project" value="UniProtKB-SubCell"/>
</dbReference>
<feature type="transmembrane region" description="Helical" evidence="7">
    <location>
        <begin position="249"/>
        <end position="272"/>
    </location>
</feature>
<evidence type="ECO:0000256" key="1">
    <source>
        <dbReference type="ARBA" id="ARBA00004651"/>
    </source>
</evidence>
<dbReference type="Pfam" id="PF11700">
    <property type="entry name" value="ATG22"/>
    <property type="match status" value="1"/>
</dbReference>
<accession>A0A2Z5R323</accession>
<feature type="transmembrane region" description="Helical" evidence="7">
    <location>
        <begin position="337"/>
        <end position="360"/>
    </location>
</feature>
<feature type="transmembrane region" description="Helical" evidence="7">
    <location>
        <begin position="284"/>
        <end position="305"/>
    </location>
</feature>
<evidence type="ECO:0000256" key="6">
    <source>
        <dbReference type="SAM" id="MobiDB-lite"/>
    </source>
</evidence>
<feature type="region of interest" description="Disordered" evidence="6">
    <location>
        <begin position="433"/>
        <end position="454"/>
    </location>
</feature>
<evidence type="ECO:0000256" key="4">
    <source>
        <dbReference type="ARBA" id="ARBA00022989"/>
    </source>
</evidence>
<keyword evidence="10" id="KW-1185">Reference proteome</keyword>
<dbReference type="PANTHER" id="PTHR23519:SF1">
    <property type="entry name" value="AUTOPHAGY-RELATED PROTEIN 22"/>
    <property type="match status" value="1"/>
</dbReference>
<keyword evidence="5 7" id="KW-0472">Membrane</keyword>
<dbReference type="EMBL" id="AP017895">
    <property type="protein sequence ID" value="BAV89042.1"/>
    <property type="molecule type" value="Genomic_DNA"/>
</dbReference>